<keyword evidence="2 8" id="KW-0812">Transmembrane</keyword>
<evidence type="ECO:0000256" key="5">
    <source>
        <dbReference type="ARBA" id="ARBA00022989"/>
    </source>
</evidence>
<evidence type="ECO:0000256" key="8">
    <source>
        <dbReference type="SAM" id="Phobius"/>
    </source>
</evidence>
<keyword evidence="7 8" id="KW-0472">Membrane</keyword>
<dbReference type="EMBL" id="JAFDVH010000008">
    <property type="protein sequence ID" value="KAG7471940.1"/>
    <property type="molecule type" value="Genomic_DNA"/>
</dbReference>
<dbReference type="PANTHER" id="PTHR23129:SF1">
    <property type="entry name" value="ACYL-COENZYME A DIPHOSPHATASE FITM2"/>
    <property type="match status" value="1"/>
</dbReference>
<evidence type="ECO:0000256" key="4">
    <source>
        <dbReference type="ARBA" id="ARBA00022824"/>
    </source>
</evidence>
<dbReference type="InterPro" id="IPR019388">
    <property type="entry name" value="FIT"/>
</dbReference>
<keyword evidence="3" id="KW-0378">Hydrolase</keyword>
<reference evidence="9" key="1">
    <citation type="submission" date="2021-01" db="EMBL/GenBank/DDBJ databases">
        <authorList>
            <person name="Zahm M."/>
            <person name="Roques C."/>
            <person name="Cabau C."/>
            <person name="Klopp C."/>
            <person name="Donnadieu C."/>
            <person name="Jouanno E."/>
            <person name="Lampietro C."/>
            <person name="Louis A."/>
            <person name="Herpin A."/>
            <person name="Echchiki A."/>
            <person name="Berthelot C."/>
            <person name="Parey E."/>
            <person name="Roest-Crollius H."/>
            <person name="Braasch I."/>
            <person name="Postlethwait J."/>
            <person name="Bobe J."/>
            <person name="Montfort J."/>
            <person name="Bouchez O."/>
            <person name="Begum T."/>
            <person name="Mejri S."/>
            <person name="Adams A."/>
            <person name="Chen W.-J."/>
            <person name="Guiguen Y."/>
        </authorList>
    </citation>
    <scope>NUCLEOTIDE SEQUENCE</scope>
    <source>
        <strain evidence="9">YG-15Mar2019-1</strain>
        <tissue evidence="9">Brain</tissue>
    </source>
</reference>
<dbReference type="Proteomes" id="UP001046870">
    <property type="component" value="Chromosome 8"/>
</dbReference>
<keyword evidence="4" id="KW-0256">Endoplasmic reticulum</keyword>
<dbReference type="Pfam" id="PF10261">
    <property type="entry name" value="FIT"/>
    <property type="match status" value="1"/>
</dbReference>
<dbReference type="GO" id="GO:0008654">
    <property type="term" value="P:phospholipid biosynthetic process"/>
    <property type="evidence" value="ECO:0007669"/>
    <property type="project" value="TreeGrafter"/>
</dbReference>
<evidence type="ECO:0000313" key="9">
    <source>
        <dbReference type="EMBL" id="KAG7471940.1"/>
    </source>
</evidence>
<keyword evidence="5 8" id="KW-1133">Transmembrane helix</keyword>
<evidence type="ECO:0000256" key="1">
    <source>
        <dbReference type="ARBA" id="ARBA00004477"/>
    </source>
</evidence>
<organism evidence="9 10">
    <name type="scientific">Megalops atlanticus</name>
    <name type="common">Tarpon</name>
    <name type="synonym">Clupea gigantea</name>
    <dbReference type="NCBI Taxonomy" id="7932"/>
    <lineage>
        <taxon>Eukaryota</taxon>
        <taxon>Metazoa</taxon>
        <taxon>Chordata</taxon>
        <taxon>Craniata</taxon>
        <taxon>Vertebrata</taxon>
        <taxon>Euteleostomi</taxon>
        <taxon>Actinopterygii</taxon>
        <taxon>Neopterygii</taxon>
        <taxon>Teleostei</taxon>
        <taxon>Elopiformes</taxon>
        <taxon>Megalopidae</taxon>
        <taxon>Megalops</taxon>
    </lineage>
</organism>
<evidence type="ECO:0000256" key="7">
    <source>
        <dbReference type="ARBA" id="ARBA00023136"/>
    </source>
</evidence>
<dbReference type="GO" id="GO:0034389">
    <property type="term" value="P:lipid droplet organization"/>
    <property type="evidence" value="ECO:0007669"/>
    <property type="project" value="InterPro"/>
</dbReference>
<evidence type="ECO:0000256" key="6">
    <source>
        <dbReference type="ARBA" id="ARBA00023098"/>
    </source>
</evidence>
<protein>
    <recommendedName>
        <fullName evidence="11">Fat storage-inducing transmembrane protein 2</fullName>
    </recommendedName>
</protein>
<proteinExistence type="inferred from homology"/>
<comment type="caution">
    <text evidence="9">The sequence shown here is derived from an EMBL/GenBank/DDBJ whole genome shotgun (WGS) entry which is preliminary data.</text>
</comment>
<keyword evidence="10" id="KW-1185">Reference proteome</keyword>
<comment type="subcellular location">
    <subcellularLocation>
        <location evidence="1">Endoplasmic reticulum membrane</location>
        <topology evidence="1">Multi-pass membrane protein</topology>
    </subcellularLocation>
</comment>
<feature type="transmembrane region" description="Helical" evidence="8">
    <location>
        <begin position="199"/>
        <end position="222"/>
    </location>
</feature>
<evidence type="ECO:0000313" key="10">
    <source>
        <dbReference type="Proteomes" id="UP001046870"/>
    </source>
</evidence>
<dbReference type="GO" id="GO:0010945">
    <property type="term" value="F:coenzyme A diphosphatase activity"/>
    <property type="evidence" value="ECO:0007669"/>
    <property type="project" value="InterPro"/>
</dbReference>
<dbReference type="OrthoDB" id="5579088at2759"/>
<dbReference type="AlphaFoldDB" id="A0A9D3Q0J2"/>
<keyword evidence="6" id="KW-0443">Lipid metabolism</keyword>
<evidence type="ECO:0008006" key="11">
    <source>
        <dbReference type="Google" id="ProtNLM"/>
    </source>
</evidence>
<sequence>MTKVDGNMAAIDSVVLKLVAFWRKTVVRQKLPWLFLLISLMGSIIKELQLIPETYFSDSKNVLNVYFVKVSWGWTLLLLFPFMALSNSYQGTWGFVLRRLSSLVVATGIWYTCTQSFFYIEDVTGACYETKTMQVIRGEFFTKAECRRAGFQWHGYDISGHSFILTYSALMIAEEIAPMVHLRSASVQSNTRTNTILDALYIALNALVALWIWMFTCTSVYFHDLSHKILGTTCGILGWYLTYRVWYPKPLSPGLPPQQKQHA</sequence>
<dbReference type="PANTHER" id="PTHR23129">
    <property type="entry name" value="ACYL-COENZYME A DIPHOSPHATASE FITM2"/>
    <property type="match status" value="1"/>
</dbReference>
<dbReference type="HAMAP" id="MF_03230">
    <property type="entry name" value="FITM2"/>
    <property type="match status" value="1"/>
</dbReference>
<dbReference type="InterPro" id="IPR046401">
    <property type="entry name" value="FITM1/2"/>
</dbReference>
<feature type="transmembrane region" description="Helical" evidence="8">
    <location>
        <begin position="31"/>
        <end position="51"/>
    </location>
</feature>
<evidence type="ECO:0000256" key="2">
    <source>
        <dbReference type="ARBA" id="ARBA00022692"/>
    </source>
</evidence>
<dbReference type="GO" id="GO:0019915">
    <property type="term" value="P:lipid storage"/>
    <property type="evidence" value="ECO:0007669"/>
    <property type="project" value="InterPro"/>
</dbReference>
<feature type="transmembrane region" description="Helical" evidence="8">
    <location>
        <begin position="71"/>
        <end position="88"/>
    </location>
</feature>
<evidence type="ECO:0000256" key="3">
    <source>
        <dbReference type="ARBA" id="ARBA00022801"/>
    </source>
</evidence>
<accession>A0A9D3Q0J2</accession>
<dbReference type="GO" id="GO:0005789">
    <property type="term" value="C:endoplasmic reticulum membrane"/>
    <property type="evidence" value="ECO:0007669"/>
    <property type="project" value="UniProtKB-SubCell"/>
</dbReference>
<gene>
    <name evidence="9" type="ORF">MATL_G00103320</name>
</gene>
<name>A0A9D3Q0J2_MEGAT</name>